<dbReference type="InterPro" id="IPR000477">
    <property type="entry name" value="RT_dom"/>
</dbReference>
<comment type="caution">
    <text evidence="3">The sequence shown here is derived from an EMBL/GenBank/DDBJ whole genome shotgun (WGS) entry which is preliminary data.</text>
</comment>
<accession>A0AAV0E3Q0</accession>
<dbReference type="InterPro" id="IPR043502">
    <property type="entry name" value="DNA/RNA_pol_sf"/>
</dbReference>
<dbReference type="AlphaFoldDB" id="A0AAV0E3Q0"/>
<dbReference type="Pfam" id="PF01348">
    <property type="entry name" value="Intron_maturas2"/>
    <property type="match status" value="1"/>
</dbReference>
<keyword evidence="4" id="KW-1185">Reference proteome</keyword>
<feature type="domain" description="Reverse transcriptase" evidence="1">
    <location>
        <begin position="279"/>
        <end position="495"/>
    </location>
</feature>
<dbReference type="CDD" id="cd01651">
    <property type="entry name" value="RT_G2_intron"/>
    <property type="match status" value="1"/>
</dbReference>
<dbReference type="SUPFAM" id="SSF56672">
    <property type="entry name" value="DNA/RNA polymerases"/>
    <property type="match status" value="1"/>
</dbReference>
<dbReference type="Pfam" id="PF00078">
    <property type="entry name" value="RVT_1"/>
    <property type="match status" value="1"/>
</dbReference>
<dbReference type="PANTHER" id="PTHR33642">
    <property type="entry name" value="COX1/OXI3 INTRON 1 PROTEIN-RELATED"/>
    <property type="match status" value="1"/>
</dbReference>
<dbReference type="GO" id="GO:0006315">
    <property type="term" value="P:homing of group II introns"/>
    <property type="evidence" value="ECO:0007669"/>
    <property type="project" value="TreeGrafter"/>
</dbReference>
<dbReference type="EMBL" id="CAMAPF010000198">
    <property type="protein sequence ID" value="CAH9112508.1"/>
    <property type="molecule type" value="Genomic_DNA"/>
</dbReference>
<evidence type="ECO:0000313" key="4">
    <source>
        <dbReference type="Proteomes" id="UP001152523"/>
    </source>
</evidence>
<dbReference type="Proteomes" id="UP001152523">
    <property type="component" value="Unassembled WGS sequence"/>
</dbReference>
<dbReference type="GO" id="GO:0090615">
    <property type="term" value="P:mitochondrial mRNA processing"/>
    <property type="evidence" value="ECO:0007669"/>
    <property type="project" value="TreeGrafter"/>
</dbReference>
<evidence type="ECO:0000259" key="1">
    <source>
        <dbReference type="Pfam" id="PF00078"/>
    </source>
</evidence>
<name>A0AAV0E3Q0_9ASTE</name>
<protein>
    <recommendedName>
        <fullName evidence="5">Domain X domain-containing protein</fullName>
    </recommendedName>
</protein>
<organism evidence="3 4">
    <name type="scientific">Cuscuta epithymum</name>
    <dbReference type="NCBI Taxonomy" id="186058"/>
    <lineage>
        <taxon>Eukaryota</taxon>
        <taxon>Viridiplantae</taxon>
        <taxon>Streptophyta</taxon>
        <taxon>Embryophyta</taxon>
        <taxon>Tracheophyta</taxon>
        <taxon>Spermatophyta</taxon>
        <taxon>Magnoliopsida</taxon>
        <taxon>eudicotyledons</taxon>
        <taxon>Gunneridae</taxon>
        <taxon>Pentapetalae</taxon>
        <taxon>asterids</taxon>
        <taxon>lamiids</taxon>
        <taxon>Solanales</taxon>
        <taxon>Convolvulaceae</taxon>
        <taxon>Cuscuteae</taxon>
        <taxon>Cuscuta</taxon>
        <taxon>Cuscuta subgen. Cuscuta</taxon>
    </lineage>
</organism>
<proteinExistence type="predicted"/>
<evidence type="ECO:0008006" key="5">
    <source>
        <dbReference type="Google" id="ProtNLM"/>
    </source>
</evidence>
<evidence type="ECO:0000259" key="2">
    <source>
        <dbReference type="Pfam" id="PF01348"/>
    </source>
</evidence>
<evidence type="ECO:0000313" key="3">
    <source>
        <dbReference type="EMBL" id="CAH9112508.1"/>
    </source>
</evidence>
<feature type="domain" description="Domain X" evidence="2">
    <location>
        <begin position="673"/>
        <end position="768"/>
    </location>
</feature>
<dbReference type="GO" id="GO:0003964">
    <property type="term" value="F:RNA-directed DNA polymerase activity"/>
    <property type="evidence" value="ECO:0007669"/>
    <property type="project" value="TreeGrafter"/>
</dbReference>
<dbReference type="InterPro" id="IPR024937">
    <property type="entry name" value="Domain_X"/>
</dbReference>
<dbReference type="GO" id="GO:0005739">
    <property type="term" value="C:mitochondrion"/>
    <property type="evidence" value="ECO:0007669"/>
    <property type="project" value="TreeGrafter"/>
</dbReference>
<sequence>MAEVVSKVAGVAFSPSSTCFRSAARRYSQRVVCSFPVGSAALSRASSDVQSLKLRCGALNSPNTDFDGRAVDIATKVSQGNGRKQMSTGIGKAQRWWEKGLQPNMIEVAGNPIKRFLCASFVSTVKEDFANNHSRDYSSLATGLASLVEESSVMGNRNPSVSLAQNLASLVEETSTVKDTKQMSRMEWKRFLERKTKKKVKELYVNGKYKDLMVKLISSPETLQDAYDCIRADCNVDIALGGVDLPFESMAEELSCGHFDISANTYSIATRGPKKDILVLPNVKLKVVQEAIRIALEVVYRPNFSKISHGCRSGRSHVSALRYICKDMKNANWWFRLPLSKKLDDLVLTKLFSIMEDKIEDLMLYDVIRTMFDCQVLNLEFGGFPKGHGLPQEGILSPILMNIYLDLLDREMYRMSMRYEALDDKSGLKAKGDGAQSKLRDWFKRQMNDSDSTEGYSGIRVQSCRFMDEILVAVSGSKEVAACLKSEVQGFLENSLHVEVDDNIDILPCDGPAGIRFLGCLVKRSPIEIPAVKAVHKLKEKVKLFASQKQEAWGGGTVRIGKKCLAHALKKVKESEIKHLVDSNSLLSEISCYRKSGMKTDHWFKVLLKVWIQDMMNAESVDFILSKHMTEPSLPQDLRDSYYEFQNCVDRYVSSETSATLALLPNTASPFKTQILAPINVIRKRLYRYGLTNADGFPRTCHVLVFLDLNHIIDWFSGIAARLLRWYSQFDNFNEMKVVVCDQLRMSCVRTLAAKYRIHEKVIEKKFDSELSRIPPSDDEFELTNEALASQTADNDDSLMYWTAYSGACLVSLARTVSGSRPCGCFVMGCKAAAPCVYSLHVMERQKFPGWKTGFSSCIHPSLHRRRFGLCDHHLRDLFLGHISLQSIDFGSWR</sequence>
<dbReference type="PANTHER" id="PTHR33642:SF3">
    <property type="entry name" value="NUCLEAR INTRON MATURASE 4, MITOCHONDRIAL"/>
    <property type="match status" value="1"/>
</dbReference>
<gene>
    <name evidence="3" type="ORF">CEPIT_LOCUS19969</name>
</gene>
<reference evidence="3" key="1">
    <citation type="submission" date="2022-07" db="EMBL/GenBank/DDBJ databases">
        <authorList>
            <person name="Macas J."/>
            <person name="Novak P."/>
            <person name="Neumann P."/>
        </authorList>
    </citation>
    <scope>NUCLEOTIDE SEQUENCE</scope>
</reference>